<keyword evidence="1" id="KW-0472">Membrane</keyword>
<evidence type="ECO:0008006" key="3">
    <source>
        <dbReference type="Google" id="ProtNLM"/>
    </source>
</evidence>
<dbReference type="Pfam" id="PF15860">
    <property type="entry name" value="DUF4728"/>
    <property type="match status" value="1"/>
</dbReference>
<evidence type="ECO:0000313" key="2">
    <source>
        <dbReference type="EMBL" id="CDW42189.1"/>
    </source>
</evidence>
<dbReference type="InterPro" id="IPR031720">
    <property type="entry name" value="DUF4728"/>
</dbReference>
<dbReference type="GeneID" id="121126882"/>
<dbReference type="PANTHER" id="PTHR36694:SF11">
    <property type="entry name" value="LP21121P-RELATED"/>
    <property type="match status" value="1"/>
</dbReference>
<feature type="transmembrane region" description="Helical" evidence="1">
    <location>
        <begin position="98"/>
        <end position="131"/>
    </location>
</feature>
<dbReference type="EMBL" id="HACA01024828">
    <property type="protein sequence ID" value="CDW42189.1"/>
    <property type="molecule type" value="Transcribed_RNA"/>
</dbReference>
<dbReference type="KEGG" id="lsm:121126882"/>
<accession>A0A0K2UVB8</accession>
<feature type="transmembrane region" description="Helical" evidence="1">
    <location>
        <begin position="169"/>
        <end position="194"/>
    </location>
</feature>
<keyword evidence="1" id="KW-1133">Transmembrane helix</keyword>
<name>A0A0K2UVB8_LEPSM</name>
<dbReference type="RefSeq" id="XP_040578169.1">
    <property type="nucleotide sequence ID" value="XM_040722235.2"/>
</dbReference>
<reference evidence="2" key="1">
    <citation type="submission" date="2014-05" db="EMBL/GenBank/DDBJ databases">
        <authorList>
            <person name="Chronopoulou M."/>
        </authorList>
    </citation>
    <scope>NUCLEOTIDE SEQUENCE</scope>
    <source>
        <tissue evidence="2">Whole organism</tissue>
    </source>
</reference>
<feature type="transmembrane region" description="Helical" evidence="1">
    <location>
        <begin position="21"/>
        <end position="39"/>
    </location>
</feature>
<dbReference type="OrthoDB" id="7328030at2759"/>
<evidence type="ECO:0000256" key="1">
    <source>
        <dbReference type="SAM" id="Phobius"/>
    </source>
</evidence>
<feature type="transmembrane region" description="Helical" evidence="1">
    <location>
        <begin position="138"/>
        <end position="163"/>
    </location>
</feature>
<sequence>MCSYNKMPCLKKCCFCINLRIGGIIIGIMTAILALFSIIPSGLSLGYSINLAQIVTHLIEKYNQDNQNPKSYLIFWGTVTSFLSIEKSSLPSQNQESVIWLGGIMYIFFIICIILLIGYFICSILLVIGTLKGKRWLIIPWIVATFLIIIGYLSGTVLSAWLFGFSYEVIFLLLFSFVEVSVILYIWLCVISVFQSLENGDITNHNWELKPRFTTKYDGVSTIEH</sequence>
<organism evidence="2">
    <name type="scientific">Lepeophtheirus salmonis</name>
    <name type="common">Salmon louse</name>
    <name type="synonym">Caligus salmonis</name>
    <dbReference type="NCBI Taxonomy" id="72036"/>
    <lineage>
        <taxon>Eukaryota</taxon>
        <taxon>Metazoa</taxon>
        <taxon>Ecdysozoa</taxon>
        <taxon>Arthropoda</taxon>
        <taxon>Crustacea</taxon>
        <taxon>Multicrustacea</taxon>
        <taxon>Hexanauplia</taxon>
        <taxon>Copepoda</taxon>
        <taxon>Siphonostomatoida</taxon>
        <taxon>Caligidae</taxon>
        <taxon>Lepeophtheirus</taxon>
    </lineage>
</organism>
<protein>
    <recommendedName>
        <fullName evidence="3">Transmembrane protein</fullName>
    </recommendedName>
</protein>
<keyword evidence="1" id="KW-0812">Transmembrane</keyword>
<dbReference type="AlphaFoldDB" id="A0A0K2UVB8"/>
<proteinExistence type="predicted"/>
<dbReference type="PANTHER" id="PTHR36694">
    <property type="entry name" value="PASIFLORA 1, ISOFORM A-RELATED"/>
    <property type="match status" value="1"/>
</dbReference>